<keyword evidence="3" id="KW-1185">Reference proteome</keyword>
<protein>
    <submittedName>
        <fullName evidence="2">Uncharacterized protein</fullName>
    </submittedName>
</protein>
<proteinExistence type="predicted"/>
<evidence type="ECO:0000256" key="1">
    <source>
        <dbReference type="SAM" id="Phobius"/>
    </source>
</evidence>
<keyword evidence="1" id="KW-0472">Membrane</keyword>
<dbReference type="Proteomes" id="UP000001811">
    <property type="component" value="Chromosome 7"/>
</dbReference>
<reference evidence="2" key="3">
    <citation type="submission" date="2025-09" db="UniProtKB">
        <authorList>
            <consortium name="Ensembl"/>
        </authorList>
    </citation>
    <scope>IDENTIFICATION</scope>
    <source>
        <strain evidence="2">Thorbecke</strain>
    </source>
</reference>
<keyword evidence="1" id="KW-1133">Transmembrane helix</keyword>
<dbReference type="AlphaFoldDB" id="A0A5F9DTY1"/>
<dbReference type="EMBL" id="AAGW02042379">
    <property type="status" value="NOT_ANNOTATED_CDS"/>
    <property type="molecule type" value="Genomic_DNA"/>
</dbReference>
<sequence length="99" mass="11487">MEQVKTLATQSQKVLALFYAAFFCTLFVCFLTLINQTQGNIRPMGREIKPTIQNRMYNIGELGHFQAQNLHTRILLFHLLYKRCSFAMCFHMGSGKPLR</sequence>
<accession>A0A5F9DTY1</accession>
<dbReference type="Bgee" id="ENSOCUG00000036167">
    <property type="expression patterns" value="Expressed in prefrontal cortex and 14 other cell types or tissues"/>
</dbReference>
<dbReference type="InParanoid" id="A0A5F9DTY1"/>
<evidence type="ECO:0000313" key="3">
    <source>
        <dbReference type="Proteomes" id="UP000001811"/>
    </source>
</evidence>
<feature type="transmembrane region" description="Helical" evidence="1">
    <location>
        <begin position="14"/>
        <end position="34"/>
    </location>
</feature>
<name>A0A5F9DTY1_RABIT</name>
<reference evidence="2 3" key="1">
    <citation type="journal article" date="2011" name="Nature">
        <title>A high-resolution map of human evolutionary constraint using 29 mammals.</title>
        <authorList>
            <person name="Lindblad-Toh K."/>
            <person name="Garber M."/>
            <person name="Zuk O."/>
            <person name="Lin M.F."/>
            <person name="Parker B.J."/>
            <person name="Washietl S."/>
            <person name="Kheradpour P."/>
            <person name="Ernst J."/>
            <person name="Jordan G."/>
            <person name="Mauceli E."/>
            <person name="Ward L.D."/>
            <person name="Lowe C.B."/>
            <person name="Holloway A.K."/>
            <person name="Clamp M."/>
            <person name="Gnerre S."/>
            <person name="Alfoldi J."/>
            <person name="Beal K."/>
            <person name="Chang J."/>
            <person name="Clawson H."/>
            <person name="Cuff J."/>
            <person name="Di Palma F."/>
            <person name="Fitzgerald S."/>
            <person name="Flicek P."/>
            <person name="Guttman M."/>
            <person name="Hubisz M.J."/>
            <person name="Jaffe D.B."/>
            <person name="Jungreis I."/>
            <person name="Kent W.J."/>
            <person name="Kostka D."/>
            <person name="Lara M."/>
            <person name="Martins A.L."/>
            <person name="Massingham T."/>
            <person name="Moltke I."/>
            <person name="Raney B.J."/>
            <person name="Rasmussen M.D."/>
            <person name="Robinson J."/>
            <person name="Stark A."/>
            <person name="Vilella A.J."/>
            <person name="Wen J."/>
            <person name="Xie X."/>
            <person name="Zody M.C."/>
            <person name="Baldwin J."/>
            <person name="Bloom T."/>
            <person name="Chin C.W."/>
            <person name="Heiman D."/>
            <person name="Nicol R."/>
            <person name="Nusbaum C."/>
            <person name="Young S."/>
            <person name="Wilkinson J."/>
            <person name="Worley K.C."/>
            <person name="Kovar C.L."/>
            <person name="Muzny D.M."/>
            <person name="Gibbs R.A."/>
            <person name="Cree A."/>
            <person name="Dihn H.H."/>
            <person name="Fowler G."/>
            <person name="Jhangiani S."/>
            <person name="Joshi V."/>
            <person name="Lee S."/>
            <person name="Lewis L.R."/>
            <person name="Nazareth L.V."/>
            <person name="Okwuonu G."/>
            <person name="Santibanez J."/>
            <person name="Warren W.C."/>
            <person name="Mardis E.R."/>
            <person name="Weinstock G.M."/>
            <person name="Wilson R.K."/>
            <person name="Delehaunty K."/>
            <person name="Dooling D."/>
            <person name="Fronik C."/>
            <person name="Fulton L."/>
            <person name="Fulton B."/>
            <person name="Graves T."/>
            <person name="Minx P."/>
            <person name="Sodergren E."/>
            <person name="Birney E."/>
            <person name="Margulies E.H."/>
            <person name="Herrero J."/>
            <person name="Green E.D."/>
            <person name="Haussler D."/>
            <person name="Siepel A."/>
            <person name="Goldman N."/>
            <person name="Pollard K.S."/>
            <person name="Pedersen J.S."/>
            <person name="Lander E.S."/>
            <person name="Kellis M."/>
        </authorList>
    </citation>
    <scope>NUCLEOTIDE SEQUENCE [LARGE SCALE GENOMIC DNA]</scope>
    <source>
        <strain evidence="2 3">Thorbecke inbred</strain>
    </source>
</reference>
<evidence type="ECO:0000313" key="2">
    <source>
        <dbReference type="Ensembl" id="ENSOCUP00000049387.1"/>
    </source>
</evidence>
<reference evidence="2" key="2">
    <citation type="submission" date="2025-08" db="UniProtKB">
        <authorList>
            <consortium name="Ensembl"/>
        </authorList>
    </citation>
    <scope>IDENTIFICATION</scope>
    <source>
        <strain evidence="2">Thorbecke</strain>
    </source>
</reference>
<keyword evidence="1" id="KW-0812">Transmembrane</keyword>
<organism evidence="2 3">
    <name type="scientific">Oryctolagus cuniculus</name>
    <name type="common">Rabbit</name>
    <dbReference type="NCBI Taxonomy" id="9986"/>
    <lineage>
        <taxon>Eukaryota</taxon>
        <taxon>Metazoa</taxon>
        <taxon>Chordata</taxon>
        <taxon>Craniata</taxon>
        <taxon>Vertebrata</taxon>
        <taxon>Euteleostomi</taxon>
        <taxon>Mammalia</taxon>
        <taxon>Eutheria</taxon>
        <taxon>Euarchontoglires</taxon>
        <taxon>Glires</taxon>
        <taxon>Lagomorpha</taxon>
        <taxon>Leporidae</taxon>
        <taxon>Oryctolagus</taxon>
    </lineage>
</organism>
<dbReference type="Ensembl" id="ENSOCUT00000056750.1">
    <property type="protein sequence ID" value="ENSOCUP00000049387.1"/>
    <property type="gene ID" value="ENSOCUG00000036167.1"/>
</dbReference>